<organism evidence="1 2">
    <name type="scientific">Steccherinum ochraceum</name>
    <dbReference type="NCBI Taxonomy" id="92696"/>
    <lineage>
        <taxon>Eukaryota</taxon>
        <taxon>Fungi</taxon>
        <taxon>Dikarya</taxon>
        <taxon>Basidiomycota</taxon>
        <taxon>Agaricomycotina</taxon>
        <taxon>Agaricomycetes</taxon>
        <taxon>Polyporales</taxon>
        <taxon>Steccherinaceae</taxon>
        <taxon>Steccherinum</taxon>
    </lineage>
</organism>
<keyword evidence="2" id="KW-1185">Reference proteome</keyword>
<dbReference type="Proteomes" id="UP000292702">
    <property type="component" value="Unassembled WGS sequence"/>
</dbReference>
<accession>A0A4R0R087</accession>
<sequence length="375" mass="41626">MADIDPRYASVHEQLGEAIGNAVELPFSKIQGSLRSLVNNVVSPEFNHAMISDVVVVAERVAIVADVVTGIPSAIAEVLSSSDVTEGPPSLRKDLNMLLAAWTERSPEKEWNTLRWRAREIAVESMGEINAFINILSFLIDKAMSSSEKQQELQAFLERLKPLVAKFEQLEKDFGTLVQNVSAFAAQWKKIYDTYWADTGLAEDLDKWFVELDSLTFTYSDLTEKTQQLLAGHGFLLTSSGISSSLSALVPSAWINLSMNVLDELVDPELRGPVLEEMVELSFDLGAKRDQFHEQQSSQTAVGKLYLNLAYCEMETSALGTLAQTVDVLTSLVHDATTTKDWSKKNSDEYAQHLEVTNTMYSAFNDALRQYLGNA</sequence>
<dbReference type="OrthoDB" id="10527273at2759"/>
<proteinExistence type="predicted"/>
<evidence type="ECO:0000313" key="1">
    <source>
        <dbReference type="EMBL" id="TCD60080.1"/>
    </source>
</evidence>
<gene>
    <name evidence="1" type="ORF">EIP91_010774</name>
</gene>
<evidence type="ECO:0000313" key="2">
    <source>
        <dbReference type="Proteomes" id="UP000292702"/>
    </source>
</evidence>
<dbReference type="EMBL" id="RWJN01000663">
    <property type="protein sequence ID" value="TCD60080.1"/>
    <property type="molecule type" value="Genomic_DNA"/>
</dbReference>
<comment type="caution">
    <text evidence="1">The sequence shown here is derived from an EMBL/GenBank/DDBJ whole genome shotgun (WGS) entry which is preliminary data.</text>
</comment>
<name>A0A4R0R087_9APHY</name>
<dbReference type="AlphaFoldDB" id="A0A4R0R087"/>
<reference evidence="1 2" key="1">
    <citation type="submission" date="2018-11" db="EMBL/GenBank/DDBJ databases">
        <title>Genome assembly of Steccherinum ochraceum LE-BIN_3174, the white-rot fungus of the Steccherinaceae family (The Residual Polyporoid clade, Polyporales, Basidiomycota).</title>
        <authorList>
            <person name="Fedorova T.V."/>
            <person name="Glazunova O.A."/>
            <person name="Landesman E.O."/>
            <person name="Moiseenko K.V."/>
            <person name="Psurtseva N.V."/>
            <person name="Savinova O.S."/>
            <person name="Shakhova N.V."/>
            <person name="Tyazhelova T.V."/>
            <person name="Vasina D.V."/>
        </authorList>
    </citation>
    <scope>NUCLEOTIDE SEQUENCE [LARGE SCALE GENOMIC DNA]</scope>
    <source>
        <strain evidence="1 2">LE-BIN_3174</strain>
    </source>
</reference>
<protein>
    <submittedName>
        <fullName evidence="1">Uncharacterized protein</fullName>
    </submittedName>
</protein>